<evidence type="ECO:0000256" key="1">
    <source>
        <dbReference type="SAM" id="MobiDB-lite"/>
    </source>
</evidence>
<dbReference type="RefSeq" id="WP_039340938.1">
    <property type="nucleotide sequence ID" value="NZ_PGEZ01000001.1"/>
</dbReference>
<keyword evidence="4" id="KW-0347">Helicase</keyword>
<dbReference type="Pfam" id="PF13280">
    <property type="entry name" value="WYL"/>
    <property type="match status" value="1"/>
</dbReference>
<feature type="domain" description="WYL" evidence="2">
    <location>
        <begin position="555"/>
        <end position="616"/>
    </location>
</feature>
<dbReference type="GO" id="GO:0004386">
    <property type="term" value="F:helicase activity"/>
    <property type="evidence" value="ECO:0007669"/>
    <property type="project" value="UniProtKB-KW"/>
</dbReference>
<evidence type="ECO:0000313" key="5">
    <source>
        <dbReference type="Proteomes" id="UP000230842"/>
    </source>
</evidence>
<protein>
    <submittedName>
        <fullName evidence="4">XPB/Ssl2-like helicase family protein</fullName>
    </submittedName>
</protein>
<evidence type="ECO:0000259" key="3">
    <source>
        <dbReference type="Pfam" id="PF13625"/>
    </source>
</evidence>
<keyword evidence="4" id="KW-0378">Hydrolase</keyword>
<proteinExistence type="predicted"/>
<comment type="caution">
    <text evidence="4">The sequence shown here is derived from an EMBL/GenBank/DDBJ whole genome shotgun (WGS) entry which is preliminary data.</text>
</comment>
<dbReference type="PROSITE" id="PS52050">
    <property type="entry name" value="WYL"/>
    <property type="match status" value="1"/>
</dbReference>
<evidence type="ECO:0000313" key="4">
    <source>
        <dbReference type="EMBL" id="PJJ56987.1"/>
    </source>
</evidence>
<dbReference type="InterPro" id="IPR026881">
    <property type="entry name" value="WYL_dom"/>
</dbReference>
<organism evidence="4 5">
    <name type="scientific">Mumia flava</name>
    <dbReference type="NCBI Taxonomy" id="1348852"/>
    <lineage>
        <taxon>Bacteria</taxon>
        <taxon>Bacillati</taxon>
        <taxon>Actinomycetota</taxon>
        <taxon>Actinomycetes</taxon>
        <taxon>Propionibacteriales</taxon>
        <taxon>Nocardioidaceae</taxon>
        <taxon>Mumia</taxon>
    </lineage>
</organism>
<keyword evidence="4" id="KW-0067">ATP-binding</keyword>
<evidence type="ECO:0000259" key="2">
    <source>
        <dbReference type="Pfam" id="PF13280"/>
    </source>
</evidence>
<sequence>MSASESPRSLADDLRARSDEALVVLLRARPDLATPPPADVGQLASRAASRPSVGWALDRLDTAHLSTLAAMAYAPSPVGIDDLTSLVDAPPDRIRAIVARLHASALLWGRPDAWHVVREARDALRAWGPRGPYDGPPPLSTREVPDRRLRNASAGTVMEVTQRVEQVLTAWADEPVPVLRSGGRGVRDVRNAATALGIGAEEAEFLLEVAESARLLGRDADDVAGEVWVPTTLFDAWLDASVGRRWLDLADAWLRRGGGRVRRQLLRVLATLGGEAYTDPDEVVDAVAWHLPRAGEDRDALVRRTLREATWLGVVALDTLTPAGAAMSLPEAEETLEALLPAPVDHVLVQADLTAVAPGPLTRDVVDRLARVADVESRGGATVFRFTADSIRRALDAGWPASEVHAFLGSVSSTPIPQPLTYLVDDVARQHGRLRIGVTSTYVRSDDPAEIEALLADPAVASALHRVSPTVAVSRVDAEVLTRRLAEAGKRPVAEDADGGLVHRGSRRRRARVSDADVTHRPPDPVAAVRAVRAGEAAAASRPGDGGASDGALATMARLREAAETQERMWLAYMDQAGTRTERVVEPLRVDAGWLTAFDHRSGAVQRFAVHRIVQVASAP</sequence>
<feature type="region of interest" description="Disordered" evidence="1">
    <location>
        <begin position="496"/>
        <end position="523"/>
    </location>
</feature>
<accession>A0A0B2BUL2</accession>
<gene>
    <name evidence="4" type="ORF">CLV56_1206</name>
</gene>
<dbReference type="OrthoDB" id="3415124at2"/>
<keyword evidence="4" id="KW-0547">Nucleotide-binding</keyword>
<dbReference type="InterPro" id="IPR032830">
    <property type="entry name" value="XPB/Ssl2_N"/>
</dbReference>
<dbReference type="EMBL" id="PGEZ01000001">
    <property type="protein sequence ID" value="PJJ56987.1"/>
    <property type="molecule type" value="Genomic_DNA"/>
</dbReference>
<keyword evidence="5" id="KW-1185">Reference proteome</keyword>
<reference evidence="4 5" key="1">
    <citation type="submission" date="2017-11" db="EMBL/GenBank/DDBJ databases">
        <title>Genomic Encyclopedia of Archaeal and Bacterial Type Strains, Phase II (KMG-II): From Individual Species to Whole Genera.</title>
        <authorList>
            <person name="Goeker M."/>
        </authorList>
    </citation>
    <scope>NUCLEOTIDE SEQUENCE [LARGE SCALE GENOMIC DNA]</scope>
    <source>
        <strain evidence="4 5">DSM 27763</strain>
    </source>
</reference>
<dbReference type="Proteomes" id="UP000230842">
    <property type="component" value="Unassembled WGS sequence"/>
</dbReference>
<dbReference type="AlphaFoldDB" id="A0A0B2BUL2"/>
<name>A0A0B2BUL2_9ACTN</name>
<dbReference type="Pfam" id="PF13625">
    <property type="entry name" value="Helicase_C_3"/>
    <property type="match status" value="1"/>
</dbReference>
<feature type="domain" description="Helicase XPB/Ssl2 N-terminal" evidence="3">
    <location>
        <begin position="347"/>
        <end position="466"/>
    </location>
</feature>
<feature type="compositionally biased region" description="Basic and acidic residues" evidence="1">
    <location>
        <begin position="512"/>
        <end position="523"/>
    </location>
</feature>